<comment type="caution">
    <text evidence="4">The sequence shown here is derived from an EMBL/GenBank/DDBJ whole genome shotgun (WGS) entry which is preliminary data.</text>
</comment>
<dbReference type="OrthoDB" id="429813at2759"/>
<dbReference type="STRING" id="2656787.A0A370TXM4"/>
<dbReference type="Pfam" id="PF23562">
    <property type="entry name" value="AMP-binding_C_3"/>
    <property type="match status" value="1"/>
</dbReference>
<dbReference type="PROSITE" id="PS50075">
    <property type="entry name" value="CARRIER"/>
    <property type="match status" value="1"/>
</dbReference>
<protein>
    <recommendedName>
        <fullName evidence="3">Carrier domain-containing protein</fullName>
    </recommendedName>
</protein>
<dbReference type="Gene3D" id="1.10.1200.10">
    <property type="entry name" value="ACP-like"/>
    <property type="match status" value="1"/>
</dbReference>
<dbReference type="InterPro" id="IPR009081">
    <property type="entry name" value="PP-bd_ACP"/>
</dbReference>
<dbReference type="InterPro" id="IPR020845">
    <property type="entry name" value="AMP-binding_CS"/>
</dbReference>
<reference evidence="4 5" key="1">
    <citation type="journal article" date="2018" name="IMA Fungus">
        <title>IMA Genome-F 9: Draft genome sequence of Annulohypoxylon stygium, Aspergillus mulundensis, Berkeleyomyces basicola (syn. Thielaviopsis basicola), Ceratocystis smalleyi, two Cercospora beticola strains, Coleophoma cylindrospora, Fusarium fracticaudum, Phialophora cf. hyalina, and Morchella septimelata.</title>
        <authorList>
            <person name="Wingfield B.D."/>
            <person name="Bills G.F."/>
            <person name="Dong Y."/>
            <person name="Huang W."/>
            <person name="Nel W.J."/>
            <person name="Swalarsk-Parry B.S."/>
            <person name="Vaghefi N."/>
            <person name="Wilken P.M."/>
            <person name="An Z."/>
            <person name="de Beer Z.W."/>
            <person name="De Vos L."/>
            <person name="Chen L."/>
            <person name="Duong T.A."/>
            <person name="Gao Y."/>
            <person name="Hammerbacher A."/>
            <person name="Kikkert J.R."/>
            <person name="Li Y."/>
            <person name="Li H."/>
            <person name="Li K."/>
            <person name="Li Q."/>
            <person name="Liu X."/>
            <person name="Ma X."/>
            <person name="Naidoo K."/>
            <person name="Pethybridge S.J."/>
            <person name="Sun J."/>
            <person name="Steenkamp E.T."/>
            <person name="van der Nest M.A."/>
            <person name="van Wyk S."/>
            <person name="Wingfield M.J."/>
            <person name="Xiong C."/>
            <person name="Yue Q."/>
            <person name="Zhang X."/>
        </authorList>
    </citation>
    <scope>NUCLEOTIDE SEQUENCE [LARGE SCALE GENOMIC DNA]</scope>
    <source>
        <strain evidence="4 5">BP 5553</strain>
    </source>
</reference>
<dbReference type="Gene3D" id="3.40.50.12780">
    <property type="entry name" value="N-terminal domain of ligase-like"/>
    <property type="match status" value="1"/>
</dbReference>
<dbReference type="InterPro" id="IPR000873">
    <property type="entry name" value="AMP-dep_synth/lig_dom"/>
</dbReference>
<dbReference type="SUPFAM" id="SSF47336">
    <property type="entry name" value="ACP-like"/>
    <property type="match status" value="1"/>
</dbReference>
<organism evidence="4 5">
    <name type="scientific">Venustampulla echinocandica</name>
    <dbReference type="NCBI Taxonomy" id="2656787"/>
    <lineage>
        <taxon>Eukaryota</taxon>
        <taxon>Fungi</taxon>
        <taxon>Dikarya</taxon>
        <taxon>Ascomycota</taxon>
        <taxon>Pezizomycotina</taxon>
        <taxon>Leotiomycetes</taxon>
        <taxon>Helotiales</taxon>
        <taxon>Pleuroascaceae</taxon>
        <taxon>Venustampulla</taxon>
    </lineage>
</organism>
<evidence type="ECO:0000256" key="1">
    <source>
        <dbReference type="ARBA" id="ARBA00022450"/>
    </source>
</evidence>
<dbReference type="PROSITE" id="PS00455">
    <property type="entry name" value="AMP_BINDING"/>
    <property type="match status" value="1"/>
</dbReference>
<dbReference type="AlphaFoldDB" id="A0A370TXM4"/>
<dbReference type="RefSeq" id="XP_031872938.1">
    <property type="nucleotide sequence ID" value="XM_032008884.1"/>
</dbReference>
<accession>A0A370TXM4</accession>
<sequence>MTELSPAMKGSRLLPSVLDRIGAETPGRIYASVPRTHDIADGFRDITFGEVLKGVDALAAWLTTNFGVSNDFETLAYTGVADLRYTLMFYAAVKCGYKILLSSSRNPTHQNVSLLEQTGCTKFFYSSEMASIAKEIQLAMGNDSLHIVEIDSFDKWLDAYKHPYPFTKSFEEARFDPILVLHSSGSTGAPKPITQTHQYFANCDRLRPQVPGRLEGGERLWDYEGGGYFLCPFPPYHLAGFISYIYHPVFGRSCSLLLGFPDRPALPELVLRMMMQKRVRLLFTPPSIVEGMLTLDGAIDIIKKLDDIVYAGGPLEKTAGDQLALLTRLSPVYGATETGTITCLVQTPETWQYMEFHPAWKVIMEPEIDGAYELVLRRDAEADKYRGIGGTILREKPEYRTRDLFLPHPSKPGLWRFYGRNDDIIVFSNGQKWNPIPSESIIQSHGDVAGALIIGDGKFQPAAIIEPKKTVASLENLLDSLWPLIEQANQQSQGFGRLMRSKIAIVQPGDFVRAPKGTIVRSATANKLHSAIEKLYSGSVDSAAKDVKQSLSQTDDPQFEILQVVKNSTHEFDKFAAARDEDDLFQFGLDSLMALELSKSIRTGLSIYADDNKLSFITTLMLFRYPTIKKLAEAISLYLLGELEEQHSQTLNNKNIERVIETYTSTANPQRAISMPAKDGQLHIGLIGSTGFLGQQLLANLIQHPKVAKITCIDRNASAQQSHRQLLESVQTNAHIEFKTMSLADMSLEEIQKHKEVFENMDGVIYSAWTVNFNQPLSYFEPQIRALSALCTVLVSCERSPRLFFVSSISSSNEKSTSDSNQVIIPEDVLQDASAPMPMGYAQSKYVAERILAKFAHHTGLRATIFRLGQIAGPVTDNIRGIMIKESSSSAVWNEREWFPSVMKSSANLGLIPSDLQPVDWIPVNFLTRGIAELIFHDLLIETISTLQVYNIVNPHQVPWSELVPVIKDAIASTCKIVPFAVWIKDLRSKELELHAAEKYPALKLLDYLQGTLNIAGRESRVVMDRTKQASTTLDQMQPVNEEWVRNWLSVWGLTTSQQASE</sequence>
<dbReference type="Pfam" id="PF00501">
    <property type="entry name" value="AMP-binding"/>
    <property type="match status" value="1"/>
</dbReference>
<dbReference type="Proteomes" id="UP000254866">
    <property type="component" value="Unassembled WGS sequence"/>
</dbReference>
<dbReference type="EMBL" id="NPIC01000001">
    <property type="protein sequence ID" value="RDL40282.1"/>
    <property type="molecule type" value="Genomic_DNA"/>
</dbReference>
<keyword evidence="1" id="KW-0596">Phosphopantetheine</keyword>
<dbReference type="PROSITE" id="PS00012">
    <property type="entry name" value="PHOSPHOPANTETHEINE"/>
    <property type="match status" value="1"/>
</dbReference>
<dbReference type="InterPro" id="IPR036291">
    <property type="entry name" value="NAD(P)-bd_dom_sf"/>
</dbReference>
<feature type="domain" description="Carrier" evidence="3">
    <location>
        <begin position="556"/>
        <end position="639"/>
    </location>
</feature>
<keyword evidence="2" id="KW-0597">Phosphoprotein</keyword>
<dbReference type="InterPro" id="IPR042099">
    <property type="entry name" value="ANL_N_sf"/>
</dbReference>
<dbReference type="PANTHER" id="PTHR43439">
    <property type="entry name" value="PHENYLACETATE-COENZYME A LIGASE"/>
    <property type="match status" value="1"/>
</dbReference>
<name>A0A370TXM4_9HELO</name>
<evidence type="ECO:0000259" key="3">
    <source>
        <dbReference type="PROSITE" id="PS50075"/>
    </source>
</evidence>
<dbReference type="SUPFAM" id="SSF56801">
    <property type="entry name" value="Acetyl-CoA synthetase-like"/>
    <property type="match status" value="1"/>
</dbReference>
<evidence type="ECO:0000313" key="4">
    <source>
        <dbReference type="EMBL" id="RDL40282.1"/>
    </source>
</evidence>
<dbReference type="InterPro" id="IPR020806">
    <property type="entry name" value="PKS_PP-bd"/>
</dbReference>
<evidence type="ECO:0000313" key="5">
    <source>
        <dbReference type="Proteomes" id="UP000254866"/>
    </source>
</evidence>
<dbReference type="GeneID" id="43593110"/>
<proteinExistence type="predicted"/>
<dbReference type="InterPro" id="IPR036736">
    <property type="entry name" value="ACP-like_sf"/>
</dbReference>
<evidence type="ECO:0000256" key="2">
    <source>
        <dbReference type="ARBA" id="ARBA00022553"/>
    </source>
</evidence>
<dbReference type="Pfam" id="PF00550">
    <property type="entry name" value="PP-binding"/>
    <property type="match status" value="1"/>
</dbReference>
<gene>
    <name evidence="4" type="ORF">BP5553_00261</name>
</gene>
<dbReference type="PANTHER" id="PTHR43439:SF2">
    <property type="entry name" value="ENZYME, PUTATIVE (JCVI)-RELATED"/>
    <property type="match status" value="1"/>
</dbReference>
<dbReference type="GO" id="GO:0031177">
    <property type="term" value="F:phosphopantetheine binding"/>
    <property type="evidence" value="ECO:0007669"/>
    <property type="project" value="InterPro"/>
</dbReference>
<keyword evidence="5" id="KW-1185">Reference proteome</keyword>
<dbReference type="InterPro" id="IPR006162">
    <property type="entry name" value="Ppantetheine_attach_site"/>
</dbReference>
<dbReference type="InterPro" id="IPR013120">
    <property type="entry name" value="FAR_NAD-bd"/>
</dbReference>
<dbReference type="Pfam" id="PF07993">
    <property type="entry name" value="NAD_binding_4"/>
    <property type="match status" value="1"/>
</dbReference>
<dbReference type="Gene3D" id="3.40.50.720">
    <property type="entry name" value="NAD(P)-binding Rossmann-like Domain"/>
    <property type="match status" value="1"/>
</dbReference>
<dbReference type="SMART" id="SM00823">
    <property type="entry name" value="PKS_PP"/>
    <property type="match status" value="1"/>
</dbReference>
<dbReference type="InterPro" id="IPR051414">
    <property type="entry name" value="Adenylate-forming_Reductase"/>
</dbReference>
<dbReference type="SUPFAM" id="SSF51735">
    <property type="entry name" value="NAD(P)-binding Rossmann-fold domains"/>
    <property type="match status" value="1"/>
</dbReference>